<reference evidence="3 4" key="1">
    <citation type="submission" date="2016-11" db="EMBL/GenBank/DDBJ databases">
        <title>The macronuclear genome of Stentor coeruleus: a giant cell with tiny introns.</title>
        <authorList>
            <person name="Slabodnick M."/>
            <person name="Ruby J.G."/>
            <person name="Reiff S.B."/>
            <person name="Swart E.C."/>
            <person name="Gosai S."/>
            <person name="Prabakaran S."/>
            <person name="Witkowska E."/>
            <person name="Larue G.E."/>
            <person name="Fisher S."/>
            <person name="Freeman R.M."/>
            <person name="Gunawardena J."/>
            <person name="Chu W."/>
            <person name="Stover N.A."/>
            <person name="Gregory B.D."/>
            <person name="Nowacki M."/>
            <person name="Derisi J."/>
            <person name="Roy S.W."/>
            <person name="Marshall W.F."/>
            <person name="Sood P."/>
        </authorList>
    </citation>
    <scope>NUCLEOTIDE SEQUENCE [LARGE SCALE GENOMIC DNA]</scope>
    <source>
        <strain evidence="3">WM001</strain>
    </source>
</reference>
<dbReference type="Pfam" id="PF00134">
    <property type="entry name" value="Cyclin_N"/>
    <property type="match status" value="1"/>
</dbReference>
<evidence type="ECO:0000259" key="2">
    <source>
        <dbReference type="SMART" id="SM00385"/>
    </source>
</evidence>
<organism evidence="3 4">
    <name type="scientific">Stentor coeruleus</name>
    <dbReference type="NCBI Taxonomy" id="5963"/>
    <lineage>
        <taxon>Eukaryota</taxon>
        <taxon>Sar</taxon>
        <taxon>Alveolata</taxon>
        <taxon>Ciliophora</taxon>
        <taxon>Postciliodesmatophora</taxon>
        <taxon>Heterotrichea</taxon>
        <taxon>Heterotrichida</taxon>
        <taxon>Stentoridae</taxon>
        <taxon>Stentor</taxon>
    </lineage>
</organism>
<dbReference type="EMBL" id="MPUH01001212">
    <property type="protein sequence ID" value="OMJ69321.1"/>
    <property type="molecule type" value="Genomic_DNA"/>
</dbReference>
<dbReference type="InterPro" id="IPR036915">
    <property type="entry name" value="Cyclin-like_sf"/>
</dbReference>
<gene>
    <name evidence="3" type="ORF">SteCoe_32981</name>
</gene>
<dbReference type="InterPro" id="IPR013763">
    <property type="entry name" value="Cyclin-like_dom"/>
</dbReference>
<comment type="caution">
    <text evidence="3">The sequence shown here is derived from an EMBL/GenBank/DDBJ whole genome shotgun (WGS) entry which is preliminary data.</text>
</comment>
<dbReference type="PANTHER" id="PTHR10177">
    <property type="entry name" value="CYCLINS"/>
    <property type="match status" value="1"/>
</dbReference>
<evidence type="ECO:0000313" key="4">
    <source>
        <dbReference type="Proteomes" id="UP000187209"/>
    </source>
</evidence>
<keyword evidence="4" id="KW-1185">Reference proteome</keyword>
<name>A0A1R2AXR5_9CILI</name>
<accession>A0A1R2AXR5</accession>
<evidence type="ECO:0000313" key="3">
    <source>
        <dbReference type="EMBL" id="OMJ69321.1"/>
    </source>
</evidence>
<dbReference type="AlphaFoldDB" id="A0A1R2AXR5"/>
<comment type="similarity">
    <text evidence="1">Belongs to the cyclin family.</text>
</comment>
<dbReference type="InterPro" id="IPR006671">
    <property type="entry name" value="Cyclin_N"/>
</dbReference>
<feature type="domain" description="Cyclin-like" evidence="2">
    <location>
        <begin position="47"/>
        <end position="132"/>
    </location>
</feature>
<dbReference type="SMART" id="SM00385">
    <property type="entry name" value="CYCLIN"/>
    <property type="match status" value="1"/>
</dbReference>
<protein>
    <recommendedName>
        <fullName evidence="2">Cyclin-like domain-containing protein</fullName>
    </recommendedName>
</protein>
<evidence type="ECO:0000256" key="1">
    <source>
        <dbReference type="RuleBase" id="RU000383"/>
    </source>
</evidence>
<dbReference type="SUPFAM" id="SSF47954">
    <property type="entry name" value="Cyclin-like"/>
    <property type="match status" value="1"/>
</dbReference>
<dbReference type="Gene3D" id="1.10.472.10">
    <property type="entry name" value="Cyclin-like"/>
    <property type="match status" value="2"/>
</dbReference>
<dbReference type="Proteomes" id="UP000187209">
    <property type="component" value="Unassembled WGS sequence"/>
</dbReference>
<sequence>MPEFFNSIVIEHLSRLFEKSEEAKNSNYLSYLSVGYIKTIHREALFNWVLDLSPSLNFSVSTGLLACTYIDRFLSIKPDFQISVFELLGISSLSLAIKFTEGKTITPHAIHKLLDSRYSIDAIVTIELYILKILDWNLSMVSPCELIDTIINFSLDHPCIGKIIDACHSFAVFCYLDPEIAVNGNCSLAFASIMLALDRLGYKEFRNNWILSLEKTFMLDTEKLDVVVSRVQKKFEVFNN</sequence>
<keyword evidence="1" id="KW-0195">Cyclin</keyword>
<dbReference type="InterPro" id="IPR039361">
    <property type="entry name" value="Cyclin"/>
</dbReference>
<proteinExistence type="inferred from homology"/>
<dbReference type="OrthoDB" id="5590282at2759"/>